<gene>
    <name evidence="2" type="ORF">MNBD_GAMMA17-298</name>
</gene>
<feature type="transmembrane region" description="Helical" evidence="1">
    <location>
        <begin position="356"/>
        <end position="383"/>
    </location>
</feature>
<evidence type="ECO:0000256" key="1">
    <source>
        <dbReference type="SAM" id="Phobius"/>
    </source>
</evidence>
<dbReference type="AlphaFoldDB" id="A0A3B0Z0N5"/>
<keyword evidence="1" id="KW-1133">Transmembrane helix</keyword>
<reference evidence="2" key="1">
    <citation type="submission" date="2018-06" db="EMBL/GenBank/DDBJ databases">
        <authorList>
            <person name="Zhirakovskaya E."/>
        </authorList>
    </citation>
    <scope>NUCLEOTIDE SEQUENCE</scope>
</reference>
<proteinExistence type="predicted"/>
<feature type="transmembrane region" description="Helical" evidence="1">
    <location>
        <begin position="37"/>
        <end position="66"/>
    </location>
</feature>
<keyword evidence="1" id="KW-0812">Transmembrane</keyword>
<organism evidence="2">
    <name type="scientific">hydrothermal vent metagenome</name>
    <dbReference type="NCBI Taxonomy" id="652676"/>
    <lineage>
        <taxon>unclassified sequences</taxon>
        <taxon>metagenomes</taxon>
        <taxon>ecological metagenomes</taxon>
    </lineage>
</organism>
<dbReference type="EMBL" id="UOFQ01000053">
    <property type="protein sequence ID" value="VAW86798.1"/>
    <property type="molecule type" value="Genomic_DNA"/>
</dbReference>
<feature type="transmembrane region" description="Helical" evidence="1">
    <location>
        <begin position="150"/>
        <end position="174"/>
    </location>
</feature>
<sequence>MDLDKIRVAVRPRNASEATDLGFVIARHWWRPLLLSWLMVAMPLSVLFHFVCYQAPWLTGILIWWFKPLYEQAPLYILSRALFAEKTSMKEVLKNFRSITGKQWFANLTWRRLTLRRSFNAPVSLLEGLKGKDRRARIAVLHGSRPSGGWLTFICIHLELVIYLSLFFLLALFIPEEMDVDLSGLIGGDMFWMMVVQNIFYLVAIAIIAPFYVAAGFSLYLHRRIELEAWDIELGFRKLAQRLDADSRNVKSSNIKSGTARSVTGSLVSLLLCCLLWGGAGVEVSAAVAPAVEQPRTELNIQSEQSDRDHTRRQISGILSDPLFGQEEIRNKWRYIGEEEKRERADSLNLEWLKRLVQIIAAIGEGVLWFIAALLIAWIIYLYPKWSVWFGLINRKSHRHYRPPETLFGLDVRPESLPEDIPATVWQLYQDGQPRAALSLLYRATLVHLINYHHMEFHKGTTEGECVVIVEQSRHRSSRYFLQLTRTWKTMAYNHQPPALEEMRCLCDQWCDQLQVKSVSEPVQ</sequence>
<name>A0A3B0Z0N5_9ZZZZ</name>
<keyword evidence="1" id="KW-0472">Membrane</keyword>
<evidence type="ECO:0000313" key="2">
    <source>
        <dbReference type="EMBL" id="VAW86798.1"/>
    </source>
</evidence>
<accession>A0A3B0Z0N5</accession>
<feature type="transmembrane region" description="Helical" evidence="1">
    <location>
        <begin position="199"/>
        <end position="221"/>
    </location>
</feature>
<protein>
    <submittedName>
        <fullName evidence="2">5'-nucleotidase/2',3'-cyclic phosphodiesterase and related esterases</fullName>
    </submittedName>
</protein>